<dbReference type="GO" id="GO:0016020">
    <property type="term" value="C:membrane"/>
    <property type="evidence" value="ECO:0007669"/>
    <property type="project" value="UniProtKB-SubCell"/>
</dbReference>
<comment type="similarity">
    <text evidence="2">Belongs to the EMP24/GP25L family.</text>
</comment>
<keyword evidence="5 7" id="KW-1133">Transmembrane helix</keyword>
<accession>A0AAV0U0S1</accession>
<dbReference type="Proteomes" id="UP001162029">
    <property type="component" value="Unassembled WGS sequence"/>
</dbReference>
<keyword evidence="6 7" id="KW-0472">Membrane</keyword>
<proteinExistence type="inferred from homology"/>
<organism evidence="10 11">
    <name type="scientific">Peronospora destructor</name>
    <dbReference type="NCBI Taxonomy" id="86335"/>
    <lineage>
        <taxon>Eukaryota</taxon>
        <taxon>Sar</taxon>
        <taxon>Stramenopiles</taxon>
        <taxon>Oomycota</taxon>
        <taxon>Peronosporomycetes</taxon>
        <taxon>Peronosporales</taxon>
        <taxon>Peronosporaceae</taxon>
        <taxon>Peronospora</taxon>
    </lineage>
</organism>
<evidence type="ECO:0000256" key="4">
    <source>
        <dbReference type="ARBA" id="ARBA00022729"/>
    </source>
</evidence>
<gene>
    <name evidence="10" type="ORF">PDE001_LOCUS4265</name>
</gene>
<dbReference type="Pfam" id="PF01105">
    <property type="entry name" value="EMP24_GP25L"/>
    <property type="match status" value="2"/>
</dbReference>
<sequence length="369" mass="40952">MRSFLSLAVALLLSVCMPHFIHASRFEFTLTSRSEECFLEKVDARASNNKVLYRFGILEPKSYDLVNVVVKNPSQREVMAWKSEQANFDTATVRESGLYHLCFRKLKGASSKMTLFYSFDFISTGSRTLTLMPNTAATISKDAPTVLADARVEVATVDGQITKMGILEFDLAGVSPSITHNQTRVKLLLTVDSIANGKFVDIVLALLPNHLQSSVTWETLGSYATGGYHDHVYDSAGTEIGSHVAYDITEIFESKLNDQTGTIAFSIHADGNSEAAVFGIYHASKDHFPQIVVEDVGLELMHEVAYFQESVFTLRGDMSFLKHRERLSRDAAESTNSRVKWMSLITNVVLVGIAFGQVVYIRSMLESGY</sequence>
<feature type="chain" id="PRO_5044021386" description="GOLD domain-containing protein" evidence="8">
    <location>
        <begin position="24"/>
        <end position="369"/>
    </location>
</feature>
<dbReference type="PROSITE" id="PS50866">
    <property type="entry name" value="GOLD"/>
    <property type="match status" value="1"/>
</dbReference>
<comment type="subcellular location">
    <subcellularLocation>
        <location evidence="1">Membrane</location>
        <topology evidence="1">Single-pass type I membrane protein</topology>
    </subcellularLocation>
</comment>
<comment type="caution">
    <text evidence="10">The sequence shown here is derived from an EMBL/GenBank/DDBJ whole genome shotgun (WGS) entry which is preliminary data.</text>
</comment>
<feature type="domain" description="GOLD" evidence="9">
    <location>
        <begin position="35"/>
        <end position="152"/>
    </location>
</feature>
<evidence type="ECO:0000256" key="6">
    <source>
        <dbReference type="ARBA" id="ARBA00023136"/>
    </source>
</evidence>
<protein>
    <recommendedName>
        <fullName evidence="9">GOLD domain-containing protein</fullName>
    </recommendedName>
</protein>
<keyword evidence="11" id="KW-1185">Reference proteome</keyword>
<evidence type="ECO:0000313" key="11">
    <source>
        <dbReference type="Proteomes" id="UP001162029"/>
    </source>
</evidence>
<dbReference type="SMART" id="SM01190">
    <property type="entry name" value="EMP24_GP25L"/>
    <property type="match status" value="1"/>
</dbReference>
<dbReference type="PANTHER" id="PTHR22811">
    <property type="entry name" value="TRANSMEMBRANE EMP24 DOMAIN-CONTAINING PROTEIN"/>
    <property type="match status" value="1"/>
</dbReference>
<evidence type="ECO:0000256" key="1">
    <source>
        <dbReference type="ARBA" id="ARBA00004479"/>
    </source>
</evidence>
<dbReference type="EMBL" id="CANTFM010000765">
    <property type="protein sequence ID" value="CAI5729491.1"/>
    <property type="molecule type" value="Genomic_DNA"/>
</dbReference>
<dbReference type="InterPro" id="IPR015720">
    <property type="entry name" value="Emp24-like"/>
</dbReference>
<dbReference type="InterPro" id="IPR009038">
    <property type="entry name" value="GOLD_dom"/>
</dbReference>
<evidence type="ECO:0000256" key="5">
    <source>
        <dbReference type="ARBA" id="ARBA00022989"/>
    </source>
</evidence>
<name>A0AAV0U0S1_9STRA</name>
<feature type="transmembrane region" description="Helical" evidence="7">
    <location>
        <begin position="341"/>
        <end position="361"/>
    </location>
</feature>
<keyword evidence="4 8" id="KW-0732">Signal</keyword>
<reference evidence="10" key="1">
    <citation type="submission" date="2022-12" db="EMBL/GenBank/DDBJ databases">
        <authorList>
            <person name="Webb A."/>
        </authorList>
    </citation>
    <scope>NUCLEOTIDE SEQUENCE</scope>
    <source>
        <strain evidence="10">Pd1</strain>
    </source>
</reference>
<evidence type="ECO:0000256" key="8">
    <source>
        <dbReference type="SAM" id="SignalP"/>
    </source>
</evidence>
<evidence type="ECO:0000313" key="10">
    <source>
        <dbReference type="EMBL" id="CAI5729491.1"/>
    </source>
</evidence>
<feature type="signal peptide" evidence="8">
    <location>
        <begin position="1"/>
        <end position="23"/>
    </location>
</feature>
<keyword evidence="3 7" id="KW-0812">Transmembrane</keyword>
<evidence type="ECO:0000259" key="9">
    <source>
        <dbReference type="PROSITE" id="PS50866"/>
    </source>
</evidence>
<dbReference type="AlphaFoldDB" id="A0AAV0U0S1"/>
<evidence type="ECO:0000256" key="2">
    <source>
        <dbReference type="ARBA" id="ARBA00007104"/>
    </source>
</evidence>
<evidence type="ECO:0000256" key="3">
    <source>
        <dbReference type="ARBA" id="ARBA00022692"/>
    </source>
</evidence>
<evidence type="ECO:0000256" key="7">
    <source>
        <dbReference type="SAM" id="Phobius"/>
    </source>
</evidence>